<dbReference type="EMBL" id="JARKIB010000080">
    <property type="protein sequence ID" value="KAJ7746256.1"/>
    <property type="molecule type" value="Genomic_DNA"/>
</dbReference>
<evidence type="ECO:0000256" key="5">
    <source>
        <dbReference type="ARBA" id="ARBA00022833"/>
    </source>
</evidence>
<dbReference type="GO" id="GO:0051603">
    <property type="term" value="P:proteolysis involved in protein catabolic process"/>
    <property type="evidence" value="ECO:0007669"/>
    <property type="project" value="TreeGrafter"/>
</dbReference>
<evidence type="ECO:0000256" key="3">
    <source>
        <dbReference type="ARBA" id="ARBA00022723"/>
    </source>
</evidence>
<evidence type="ECO:0000313" key="8">
    <source>
        <dbReference type="Proteomes" id="UP001215598"/>
    </source>
</evidence>
<dbReference type="InterPro" id="IPR036264">
    <property type="entry name" value="Bact_exopeptidase_dim_dom"/>
</dbReference>
<keyword evidence="8" id="KW-1185">Reference proteome</keyword>
<dbReference type="GO" id="GO:0046872">
    <property type="term" value="F:metal ion binding"/>
    <property type="evidence" value="ECO:0007669"/>
    <property type="project" value="UniProtKB-KW"/>
</dbReference>
<keyword evidence="5" id="KW-0862">Zinc</keyword>
<proteinExistence type="inferred from homology"/>
<evidence type="ECO:0000256" key="4">
    <source>
        <dbReference type="ARBA" id="ARBA00022801"/>
    </source>
</evidence>
<dbReference type="PANTHER" id="PTHR45962:SF1">
    <property type="entry name" value="N-FATTY-ACYL-AMINO ACID SYNTHASE_HYDROLASE PM20D1"/>
    <property type="match status" value="1"/>
</dbReference>
<dbReference type="Proteomes" id="UP001215598">
    <property type="component" value="Unassembled WGS sequence"/>
</dbReference>
<evidence type="ECO:0000256" key="2">
    <source>
        <dbReference type="ARBA" id="ARBA00022670"/>
    </source>
</evidence>
<reference evidence="7" key="1">
    <citation type="submission" date="2023-03" db="EMBL/GenBank/DDBJ databases">
        <title>Massive genome expansion in bonnet fungi (Mycena s.s.) driven by repeated elements and novel gene families across ecological guilds.</title>
        <authorList>
            <consortium name="Lawrence Berkeley National Laboratory"/>
            <person name="Harder C.B."/>
            <person name="Miyauchi S."/>
            <person name="Viragh M."/>
            <person name="Kuo A."/>
            <person name="Thoen E."/>
            <person name="Andreopoulos B."/>
            <person name="Lu D."/>
            <person name="Skrede I."/>
            <person name="Drula E."/>
            <person name="Henrissat B."/>
            <person name="Morin E."/>
            <person name="Kohler A."/>
            <person name="Barry K."/>
            <person name="LaButti K."/>
            <person name="Morin E."/>
            <person name="Salamov A."/>
            <person name="Lipzen A."/>
            <person name="Mereny Z."/>
            <person name="Hegedus B."/>
            <person name="Baldrian P."/>
            <person name="Stursova M."/>
            <person name="Weitz H."/>
            <person name="Taylor A."/>
            <person name="Grigoriev I.V."/>
            <person name="Nagy L.G."/>
            <person name="Martin F."/>
            <person name="Kauserud H."/>
        </authorList>
    </citation>
    <scope>NUCLEOTIDE SEQUENCE</scope>
    <source>
        <strain evidence="7">CBHHK182m</strain>
    </source>
</reference>
<dbReference type="PANTHER" id="PTHR45962">
    <property type="entry name" value="N-FATTY-ACYL-AMINO ACID SYNTHASE/HYDROLASE PM20D1"/>
    <property type="match status" value="1"/>
</dbReference>
<dbReference type="Gene3D" id="1.10.150.900">
    <property type="match status" value="1"/>
</dbReference>
<evidence type="ECO:0008006" key="9">
    <source>
        <dbReference type="Google" id="ProtNLM"/>
    </source>
</evidence>
<organism evidence="7 8">
    <name type="scientific">Mycena metata</name>
    <dbReference type="NCBI Taxonomy" id="1033252"/>
    <lineage>
        <taxon>Eukaryota</taxon>
        <taxon>Fungi</taxon>
        <taxon>Dikarya</taxon>
        <taxon>Basidiomycota</taxon>
        <taxon>Agaricomycotina</taxon>
        <taxon>Agaricomycetes</taxon>
        <taxon>Agaricomycetidae</taxon>
        <taxon>Agaricales</taxon>
        <taxon>Marasmiineae</taxon>
        <taxon>Mycenaceae</taxon>
        <taxon>Mycena</taxon>
    </lineage>
</organism>
<keyword evidence="4" id="KW-0378">Hydrolase</keyword>
<feature type="compositionally biased region" description="Acidic residues" evidence="6">
    <location>
        <begin position="167"/>
        <end position="176"/>
    </location>
</feature>
<dbReference type="AlphaFoldDB" id="A0AAD7N4J1"/>
<feature type="region of interest" description="Disordered" evidence="6">
    <location>
        <begin position="160"/>
        <end position="181"/>
    </location>
</feature>
<sequence length="252" mass="27192">MGFVREVFHQLLILRSSMYANYATSDAALRALEGILSKDRLYRSQIGTTQAVDVVSGGVKSNALPEEARAVVNHRVHLDSSLAAVRAHDTALLQPLASRFNLTYTAFGVNVSEPGAPASGALTLGEMYALEPAPVTPTSGSEAAPYQLLAGSIRAAYETRTRRAATDSEDNDDDDPVVVAPSIMSGNTDTRYYWNLSRHIFRYGHGNSAGVGPDEMLNGIHTVDESVDADDFVEIIRFFATLILNADESTVL</sequence>
<comment type="caution">
    <text evidence="7">The sequence shown here is derived from an EMBL/GenBank/DDBJ whole genome shotgun (WGS) entry which is preliminary data.</text>
</comment>
<keyword evidence="2" id="KW-0645">Protease</keyword>
<evidence type="ECO:0000256" key="1">
    <source>
        <dbReference type="ARBA" id="ARBA00006247"/>
    </source>
</evidence>
<gene>
    <name evidence="7" type="ORF">B0H16DRAFT_959588</name>
</gene>
<evidence type="ECO:0000313" key="7">
    <source>
        <dbReference type="EMBL" id="KAJ7746256.1"/>
    </source>
</evidence>
<dbReference type="GO" id="GO:0004180">
    <property type="term" value="F:carboxypeptidase activity"/>
    <property type="evidence" value="ECO:0007669"/>
    <property type="project" value="TreeGrafter"/>
</dbReference>
<name>A0AAD7N4J1_9AGAR</name>
<keyword evidence="3" id="KW-0479">Metal-binding</keyword>
<accession>A0AAD7N4J1</accession>
<dbReference type="SUPFAM" id="SSF55031">
    <property type="entry name" value="Bacterial exopeptidase dimerisation domain"/>
    <property type="match status" value="1"/>
</dbReference>
<evidence type="ECO:0000256" key="6">
    <source>
        <dbReference type="SAM" id="MobiDB-lite"/>
    </source>
</evidence>
<dbReference type="GO" id="GO:0000328">
    <property type="term" value="C:fungal-type vacuole lumen"/>
    <property type="evidence" value="ECO:0007669"/>
    <property type="project" value="TreeGrafter"/>
</dbReference>
<protein>
    <recommendedName>
        <fullName evidence="9">Peptidase M20 dimerisation domain-containing protein</fullName>
    </recommendedName>
</protein>
<comment type="similarity">
    <text evidence="1">Belongs to the peptidase M20A family.</text>
</comment>
<dbReference type="InterPro" id="IPR047177">
    <property type="entry name" value="Pept_M20A"/>
</dbReference>
<dbReference type="SUPFAM" id="SSF53187">
    <property type="entry name" value="Zn-dependent exopeptidases"/>
    <property type="match status" value="1"/>
</dbReference>